<feature type="compositionally biased region" description="Pro residues" evidence="1">
    <location>
        <begin position="129"/>
        <end position="147"/>
    </location>
</feature>
<evidence type="ECO:0000256" key="1">
    <source>
        <dbReference type="SAM" id="MobiDB-lite"/>
    </source>
</evidence>
<reference evidence="2" key="1">
    <citation type="submission" date="2021-01" db="EMBL/GenBank/DDBJ databases">
        <authorList>
            <person name="Corre E."/>
            <person name="Pelletier E."/>
            <person name="Niang G."/>
            <person name="Scheremetjew M."/>
            <person name="Finn R."/>
            <person name="Kale V."/>
            <person name="Holt S."/>
            <person name="Cochrane G."/>
            <person name="Meng A."/>
            <person name="Brown T."/>
            <person name="Cohen L."/>
        </authorList>
    </citation>
    <scope>NUCLEOTIDE SEQUENCE</scope>
    <source>
        <strain evidence="2">379</strain>
    </source>
</reference>
<name>A0A7S3W6P0_EMIHU</name>
<evidence type="ECO:0000313" key="2">
    <source>
        <dbReference type="EMBL" id="CAE0538431.1"/>
    </source>
</evidence>
<gene>
    <name evidence="2" type="ORF">EHUX00137_LOCUS10314</name>
</gene>
<feature type="region of interest" description="Disordered" evidence="1">
    <location>
        <begin position="1"/>
        <end position="148"/>
    </location>
</feature>
<proteinExistence type="predicted"/>
<dbReference type="AlphaFoldDB" id="A0A7S3W6P0"/>
<protein>
    <submittedName>
        <fullName evidence="2">Uncharacterized protein</fullName>
    </submittedName>
</protein>
<feature type="compositionally biased region" description="Low complexity" evidence="1">
    <location>
        <begin position="119"/>
        <end position="128"/>
    </location>
</feature>
<feature type="region of interest" description="Disordered" evidence="1">
    <location>
        <begin position="206"/>
        <end position="225"/>
    </location>
</feature>
<accession>A0A7S3W6P0</accession>
<organism evidence="2">
    <name type="scientific">Emiliania huxleyi</name>
    <name type="common">Coccolithophore</name>
    <name type="synonym">Pontosphaera huxleyi</name>
    <dbReference type="NCBI Taxonomy" id="2903"/>
    <lineage>
        <taxon>Eukaryota</taxon>
        <taxon>Haptista</taxon>
        <taxon>Haptophyta</taxon>
        <taxon>Prymnesiophyceae</taxon>
        <taxon>Isochrysidales</taxon>
        <taxon>Noelaerhabdaceae</taxon>
        <taxon>Emiliania</taxon>
    </lineage>
</organism>
<sequence>MARGPRHHGECLRPRTLGQRRAECAAEGGGEEEEEEPRERAPTQRAAAAELGLGDTGRYGEIRGDTGRYGLEPEVAGGSYAGSPPSPSRRRAGAAEEGGEWRRGGGSPSLFPPPQRLCAWGATAAAGAPPLPPSSLAPKPEPPPFGFTPPARVVAWAADDASRDAKRPRSPAWLLAGAERTGATMRHPVGPRVLHTARELVRESKAILSAAPHPARLRPTGPFDA</sequence>
<dbReference type="EMBL" id="HBIR01014007">
    <property type="protein sequence ID" value="CAE0538431.1"/>
    <property type="molecule type" value="Transcribed_RNA"/>
</dbReference>